<organism evidence="5 6">
    <name type="scientific">Ruixingdingia sedimenti</name>
    <dbReference type="NCBI Taxonomy" id="3073604"/>
    <lineage>
        <taxon>Bacteria</taxon>
        <taxon>Pseudomonadati</taxon>
        <taxon>Pseudomonadota</taxon>
        <taxon>Alphaproteobacteria</taxon>
        <taxon>Rhodobacterales</taxon>
        <taxon>Paracoccaceae</taxon>
        <taxon>Ruixingdingia</taxon>
    </lineage>
</organism>
<evidence type="ECO:0000256" key="1">
    <source>
        <dbReference type="ARBA" id="ARBA00008000"/>
    </source>
</evidence>
<dbReference type="InterPro" id="IPR016166">
    <property type="entry name" value="FAD-bd_PCMH"/>
</dbReference>
<dbReference type="EMBL" id="JAVKPH010000014">
    <property type="protein sequence ID" value="MDR5653490.1"/>
    <property type="molecule type" value="Genomic_DNA"/>
</dbReference>
<comment type="caution">
    <text evidence="5">The sequence shown here is derived from an EMBL/GenBank/DDBJ whole genome shotgun (WGS) entry which is preliminary data.</text>
</comment>
<dbReference type="Gene3D" id="3.30.70.2190">
    <property type="match status" value="1"/>
</dbReference>
<dbReference type="Gene3D" id="3.30.465.10">
    <property type="match status" value="1"/>
</dbReference>
<dbReference type="Proteomes" id="UP001247754">
    <property type="component" value="Unassembled WGS sequence"/>
</dbReference>
<proteinExistence type="inferred from homology"/>
<sequence>MPVPAFPPLPPGFLDRLSSILGPRNLLTGGDATAPFLTDERRLFPGAAAAVACPGSTAEVSALVRACREAGVPIVPQGGNTGLVGGASAPAGSLLVNLRRMNRIRGVDPANATLTAEAGTVLATVQEAARDAGRLFPLSLASEGSAQIGGLLATNAGGINVLRHGNMRDLTLGIEAVMPDGRVLHGLGGLRKDNTGYDLRHLLIGSEGTLAILTAAVLRLSPLPRQRVTALVAVSGAAQALALLDLLRDRAGEALVAFEFMVQATVAMLVEAGHGFPVDPALPAFVLFDLTSADPEAPLAAQAEAILARAFDGGIVLDGTIGASEGQNRAMWDLRERLPEVQKHFGPSIKHDIAVAVSRIPDFLSRAGAACAAAMPGCRIVPFGHLGDGNLHYNLSPPDGMAPADFLARQGDINRIVHDIVHDLGGSISAEHGVGLMKRAELARYKDPVALDAMRAIKAALDPANLMNPGKLLP</sequence>
<dbReference type="InterPro" id="IPR006094">
    <property type="entry name" value="Oxid_FAD_bind_N"/>
</dbReference>
<dbReference type="SUPFAM" id="SSF56176">
    <property type="entry name" value="FAD-binding/transporter-associated domain-like"/>
    <property type="match status" value="1"/>
</dbReference>
<dbReference type="SUPFAM" id="SSF55103">
    <property type="entry name" value="FAD-linked oxidases, C-terminal domain"/>
    <property type="match status" value="1"/>
</dbReference>
<evidence type="ECO:0000256" key="2">
    <source>
        <dbReference type="ARBA" id="ARBA00022630"/>
    </source>
</evidence>
<reference evidence="5 6" key="1">
    <citation type="submission" date="2023-09" db="EMBL/GenBank/DDBJ databases">
        <title>Xinfangfangia sedmenti sp. nov., isolated the sedment.</title>
        <authorList>
            <person name="Xu L."/>
        </authorList>
    </citation>
    <scope>NUCLEOTIDE SEQUENCE [LARGE SCALE GENOMIC DNA]</scope>
    <source>
        <strain evidence="5 6">LG-4</strain>
    </source>
</reference>
<dbReference type="PANTHER" id="PTHR43716">
    <property type="entry name" value="D-2-HYDROXYGLUTARATE DEHYDROGENASE, MITOCHONDRIAL"/>
    <property type="match status" value="1"/>
</dbReference>
<dbReference type="PANTHER" id="PTHR43716:SF2">
    <property type="entry name" value="BLL6224 PROTEIN"/>
    <property type="match status" value="1"/>
</dbReference>
<dbReference type="Gene3D" id="3.30.43.10">
    <property type="entry name" value="Uridine Diphospho-n-acetylenolpyruvylglucosamine Reductase, domain 2"/>
    <property type="match status" value="1"/>
</dbReference>
<gene>
    <name evidence="5" type="ORF">RGD00_12810</name>
</gene>
<dbReference type="InterPro" id="IPR016169">
    <property type="entry name" value="FAD-bd_PCMH_sub2"/>
</dbReference>
<evidence type="ECO:0000313" key="6">
    <source>
        <dbReference type="Proteomes" id="UP001247754"/>
    </source>
</evidence>
<keyword evidence="3" id="KW-0274">FAD</keyword>
<dbReference type="Pfam" id="PF01565">
    <property type="entry name" value="FAD_binding_4"/>
    <property type="match status" value="1"/>
</dbReference>
<keyword evidence="6" id="KW-1185">Reference proteome</keyword>
<dbReference type="Pfam" id="PF02913">
    <property type="entry name" value="FAD-oxidase_C"/>
    <property type="match status" value="1"/>
</dbReference>
<keyword evidence="2" id="KW-0285">Flavoprotein</keyword>
<dbReference type="InterPro" id="IPR004113">
    <property type="entry name" value="FAD-bd_oxidored_4_C"/>
</dbReference>
<dbReference type="RefSeq" id="WP_310457729.1">
    <property type="nucleotide sequence ID" value="NZ_JAVKPH010000014.1"/>
</dbReference>
<dbReference type="InterPro" id="IPR016167">
    <property type="entry name" value="FAD-bd_PCMH_sub1"/>
</dbReference>
<dbReference type="Gene3D" id="3.30.70.2740">
    <property type="match status" value="1"/>
</dbReference>
<dbReference type="InterPro" id="IPR036318">
    <property type="entry name" value="FAD-bd_PCMH-like_sf"/>
</dbReference>
<evidence type="ECO:0000256" key="3">
    <source>
        <dbReference type="ARBA" id="ARBA00022827"/>
    </source>
</evidence>
<protein>
    <submittedName>
        <fullName evidence="5">FAD-binding oxidoreductase</fullName>
    </submittedName>
</protein>
<accession>A0ABU1F9C4</accession>
<dbReference type="InterPro" id="IPR051264">
    <property type="entry name" value="FAD-oxidored/transferase_4"/>
</dbReference>
<evidence type="ECO:0000259" key="4">
    <source>
        <dbReference type="PROSITE" id="PS51387"/>
    </source>
</evidence>
<dbReference type="InterPro" id="IPR016164">
    <property type="entry name" value="FAD-linked_Oxase-like_C"/>
</dbReference>
<dbReference type="InterPro" id="IPR016171">
    <property type="entry name" value="Vanillyl_alc_oxidase_C-sub2"/>
</dbReference>
<feature type="domain" description="FAD-binding PCMH-type" evidence="4">
    <location>
        <begin position="44"/>
        <end position="223"/>
    </location>
</feature>
<dbReference type="PROSITE" id="PS51387">
    <property type="entry name" value="FAD_PCMH"/>
    <property type="match status" value="1"/>
</dbReference>
<comment type="similarity">
    <text evidence="1">Belongs to the FAD-binding oxidoreductase/transferase type 4 family.</text>
</comment>
<name>A0ABU1F9C4_9RHOB</name>
<dbReference type="Gene3D" id="1.10.45.10">
    <property type="entry name" value="Vanillyl-alcohol Oxidase, Chain A, domain 4"/>
    <property type="match status" value="1"/>
</dbReference>
<evidence type="ECO:0000313" key="5">
    <source>
        <dbReference type="EMBL" id="MDR5653490.1"/>
    </source>
</evidence>